<dbReference type="InterPro" id="IPR012373">
    <property type="entry name" value="Ferrdict_sens_TM"/>
</dbReference>
<keyword evidence="1" id="KW-1133">Transmembrane helix</keyword>
<evidence type="ECO:0000259" key="3">
    <source>
        <dbReference type="Pfam" id="PF16344"/>
    </source>
</evidence>
<evidence type="ECO:0000313" key="4">
    <source>
        <dbReference type="EMBL" id="MBV4359481.1"/>
    </source>
</evidence>
<sequence length="328" mass="36702">MNTDLHDINDELLVKFLLGEASPAESISISQWIASSADNEKYFNDFKLIWDNSLELAAKSTVDENAAWQRFQQMVVEKEEVAKAPVVSISRKNNWLRVAAIIFVVITGAISYFIWQANKPAAQVNIASTNTTLNDTLPDGSLVTLNKNTKISYADNFKGKTRNIKLQGEAFFKVATDRNKPFIVNVNDVTITVLGTSFNVKNNNGETEVIVESGLVRVEHGGKKVDLKPNEKALINSSDTALQKESSTDKLYNYYSSRQFVCDNTPLWKLVEKLNEAYNVNFTIENPSLKSLPLTTTFNDESLDNVLKIISQTLDVKVERNGNNIILK</sequence>
<dbReference type="Pfam" id="PF04773">
    <property type="entry name" value="FecR"/>
    <property type="match status" value="1"/>
</dbReference>
<reference evidence="4" key="1">
    <citation type="submission" date="2021-06" db="EMBL/GenBank/DDBJ databases">
        <authorList>
            <person name="Huq M.A."/>
        </authorList>
    </citation>
    <scope>NUCLEOTIDE SEQUENCE</scope>
    <source>
        <strain evidence="4">MAH-26</strain>
    </source>
</reference>
<dbReference type="Pfam" id="PF16344">
    <property type="entry name" value="FecR_C"/>
    <property type="match status" value="1"/>
</dbReference>
<dbReference type="PANTHER" id="PTHR30273">
    <property type="entry name" value="PERIPLASMIC SIGNAL SENSOR AND SIGMA FACTOR ACTIVATOR FECR-RELATED"/>
    <property type="match status" value="1"/>
</dbReference>
<keyword evidence="5" id="KW-1185">Reference proteome</keyword>
<protein>
    <submittedName>
        <fullName evidence="4">FecR domain-containing protein</fullName>
    </submittedName>
</protein>
<proteinExistence type="predicted"/>
<accession>A0A9E2SAJ4</accession>
<keyword evidence="1" id="KW-0472">Membrane</keyword>
<dbReference type="PANTHER" id="PTHR30273:SF2">
    <property type="entry name" value="PROTEIN FECR"/>
    <property type="match status" value="1"/>
</dbReference>
<dbReference type="Proteomes" id="UP000812270">
    <property type="component" value="Unassembled WGS sequence"/>
</dbReference>
<dbReference type="InterPro" id="IPR032508">
    <property type="entry name" value="FecR_C"/>
</dbReference>
<feature type="domain" description="FecR protein" evidence="2">
    <location>
        <begin position="133"/>
        <end position="217"/>
    </location>
</feature>
<gene>
    <name evidence="4" type="ORF">KTO63_20090</name>
</gene>
<evidence type="ECO:0000256" key="1">
    <source>
        <dbReference type="SAM" id="Phobius"/>
    </source>
</evidence>
<evidence type="ECO:0000313" key="5">
    <source>
        <dbReference type="Proteomes" id="UP000812270"/>
    </source>
</evidence>
<dbReference type="InterPro" id="IPR006860">
    <property type="entry name" value="FecR"/>
</dbReference>
<keyword evidence="1" id="KW-0812">Transmembrane</keyword>
<evidence type="ECO:0000259" key="2">
    <source>
        <dbReference type="Pfam" id="PF04773"/>
    </source>
</evidence>
<organism evidence="4 5">
    <name type="scientific">Pinibacter aurantiacus</name>
    <dbReference type="NCBI Taxonomy" id="2851599"/>
    <lineage>
        <taxon>Bacteria</taxon>
        <taxon>Pseudomonadati</taxon>
        <taxon>Bacteroidota</taxon>
        <taxon>Chitinophagia</taxon>
        <taxon>Chitinophagales</taxon>
        <taxon>Chitinophagaceae</taxon>
        <taxon>Pinibacter</taxon>
    </lineage>
</organism>
<dbReference type="RefSeq" id="WP_217793684.1">
    <property type="nucleotide sequence ID" value="NZ_JAHSPG010000015.1"/>
</dbReference>
<comment type="caution">
    <text evidence="4">The sequence shown here is derived from an EMBL/GenBank/DDBJ whole genome shotgun (WGS) entry which is preliminary data.</text>
</comment>
<dbReference type="GO" id="GO:0016989">
    <property type="term" value="F:sigma factor antagonist activity"/>
    <property type="evidence" value="ECO:0007669"/>
    <property type="project" value="TreeGrafter"/>
</dbReference>
<name>A0A9E2SAJ4_9BACT</name>
<feature type="transmembrane region" description="Helical" evidence="1">
    <location>
        <begin position="95"/>
        <end position="115"/>
    </location>
</feature>
<dbReference type="EMBL" id="JAHSPG010000015">
    <property type="protein sequence ID" value="MBV4359481.1"/>
    <property type="molecule type" value="Genomic_DNA"/>
</dbReference>
<dbReference type="PIRSF" id="PIRSF018266">
    <property type="entry name" value="FecR"/>
    <property type="match status" value="1"/>
</dbReference>
<dbReference type="AlphaFoldDB" id="A0A9E2SAJ4"/>
<feature type="domain" description="Protein FecR C-terminal" evidence="3">
    <location>
        <begin position="260"/>
        <end position="327"/>
    </location>
</feature>